<protein>
    <recommendedName>
        <fullName evidence="2">NERD domain-containing protein</fullName>
    </recommendedName>
</protein>
<dbReference type="EMBL" id="PYOP01000067">
    <property type="protein sequence ID" value="PSW89854.1"/>
    <property type="molecule type" value="Genomic_DNA"/>
</dbReference>
<keyword evidence="1" id="KW-0812">Transmembrane</keyword>
<dbReference type="Proteomes" id="UP000241190">
    <property type="component" value="Unassembled WGS sequence"/>
</dbReference>
<organism evidence="3 4">
    <name type="scientific">Photobacterium iliopiscarium</name>
    <dbReference type="NCBI Taxonomy" id="56192"/>
    <lineage>
        <taxon>Bacteria</taxon>
        <taxon>Pseudomonadati</taxon>
        <taxon>Pseudomonadota</taxon>
        <taxon>Gammaproteobacteria</taxon>
        <taxon>Vibrionales</taxon>
        <taxon>Vibrionaceae</taxon>
        <taxon>Photobacterium</taxon>
    </lineage>
</organism>
<gene>
    <name evidence="3" type="ORF">C9J52_20095</name>
</gene>
<reference evidence="3 4" key="1">
    <citation type="submission" date="2018-03" db="EMBL/GenBank/DDBJ databases">
        <title>Whole genome sequencing of Histamine producing bacteria.</title>
        <authorList>
            <person name="Butler K."/>
        </authorList>
    </citation>
    <scope>NUCLEOTIDE SEQUENCE [LARGE SCALE GENOMIC DNA]</scope>
    <source>
        <strain evidence="3 4">ATCC 51761</strain>
    </source>
</reference>
<comment type="caution">
    <text evidence="3">The sequence shown here is derived from an EMBL/GenBank/DDBJ whole genome shotgun (WGS) entry which is preliminary data.</text>
</comment>
<sequence>MPTDLLSWFAYANHPFVYIVLLAAIGTGCYAARSNHLAREHRRKKSQRAAIKRGEKFEAELVNLIANQLPIEGVILHDVVLTGLDDRTTQIDVIVILPSGIWVIEAKNLSGLILGRMHDKRWMQILANGKRRYPFQNPFNQNYRHLKVLEEVTDMACRHVMHSRVVFGGRATWGNGDVPFGLYLTPEPLLKELCQPLPTVLTLTEMEQICGKIAVANKAGSLAKKQHVQQLKQAR</sequence>
<proteinExistence type="predicted"/>
<evidence type="ECO:0000313" key="3">
    <source>
        <dbReference type="EMBL" id="PSW89854.1"/>
    </source>
</evidence>
<dbReference type="Pfam" id="PF08378">
    <property type="entry name" value="NERD"/>
    <property type="match status" value="1"/>
</dbReference>
<keyword evidence="4" id="KW-1185">Reference proteome</keyword>
<evidence type="ECO:0000256" key="1">
    <source>
        <dbReference type="SAM" id="Phobius"/>
    </source>
</evidence>
<keyword evidence="1" id="KW-1133">Transmembrane helix</keyword>
<evidence type="ECO:0000313" key="4">
    <source>
        <dbReference type="Proteomes" id="UP000241190"/>
    </source>
</evidence>
<dbReference type="InterPro" id="IPR011528">
    <property type="entry name" value="NERD"/>
</dbReference>
<dbReference type="PROSITE" id="PS50965">
    <property type="entry name" value="NERD"/>
    <property type="match status" value="1"/>
</dbReference>
<evidence type="ECO:0000259" key="2">
    <source>
        <dbReference type="PROSITE" id="PS50965"/>
    </source>
</evidence>
<feature type="transmembrane region" description="Helical" evidence="1">
    <location>
        <begin position="15"/>
        <end position="33"/>
    </location>
</feature>
<dbReference type="RefSeq" id="WP_107180612.1">
    <property type="nucleotide sequence ID" value="NZ_PYOP01000067.1"/>
</dbReference>
<name>A0ABX5GMI3_9GAMM</name>
<feature type="domain" description="NERD" evidence="2">
    <location>
        <begin position="53"/>
        <end position="172"/>
    </location>
</feature>
<accession>A0ABX5GMI3</accession>
<keyword evidence="1" id="KW-0472">Membrane</keyword>